<feature type="domain" description="Haem-binding" evidence="1">
    <location>
        <begin position="15"/>
        <end position="144"/>
    </location>
</feature>
<evidence type="ECO:0000313" key="3">
    <source>
        <dbReference type="Proteomes" id="UP000476411"/>
    </source>
</evidence>
<dbReference type="SMART" id="SM01235">
    <property type="entry name" value="Haem_bd"/>
    <property type="match status" value="1"/>
</dbReference>
<dbReference type="Pfam" id="PF14376">
    <property type="entry name" value="Haem_bd"/>
    <property type="match status" value="1"/>
</dbReference>
<evidence type="ECO:0000313" key="2">
    <source>
        <dbReference type="EMBL" id="QHS60879.1"/>
    </source>
</evidence>
<dbReference type="RefSeq" id="WP_162332562.1">
    <property type="nucleotide sequence ID" value="NZ_CP048113.1"/>
</dbReference>
<gene>
    <name evidence="2" type="ORF">GWR21_15135</name>
</gene>
<dbReference type="Pfam" id="PF16694">
    <property type="entry name" value="Cytochrome_P460"/>
    <property type="match status" value="2"/>
</dbReference>
<reference evidence="2 3" key="1">
    <citation type="submission" date="2020-01" db="EMBL/GenBank/DDBJ databases">
        <title>Complete genome sequence of Chitinophaga sp. H33E-04 isolated from quinoa roots.</title>
        <authorList>
            <person name="Weon H.-Y."/>
            <person name="Lee S.A."/>
        </authorList>
    </citation>
    <scope>NUCLEOTIDE SEQUENCE [LARGE SCALE GENOMIC DNA]</scope>
    <source>
        <strain evidence="2 3">H33E-04</strain>
    </source>
</reference>
<keyword evidence="3" id="KW-1185">Reference proteome</keyword>
<accession>A0A6B9ZGL4</accession>
<dbReference type="Proteomes" id="UP000476411">
    <property type="component" value="Chromosome"/>
</dbReference>
<evidence type="ECO:0000259" key="1">
    <source>
        <dbReference type="SMART" id="SM01235"/>
    </source>
</evidence>
<protein>
    <submittedName>
        <fullName evidence="2">Cytochrome P460</fullName>
    </submittedName>
</protein>
<organism evidence="2 3">
    <name type="scientific">Chitinophaga agri</name>
    <dbReference type="NCBI Taxonomy" id="2703787"/>
    <lineage>
        <taxon>Bacteria</taxon>
        <taxon>Pseudomonadati</taxon>
        <taxon>Bacteroidota</taxon>
        <taxon>Chitinophagia</taxon>
        <taxon>Chitinophagales</taxon>
        <taxon>Chitinophagaceae</taxon>
        <taxon>Chitinophaga</taxon>
    </lineage>
</organism>
<dbReference type="InterPro" id="IPR025992">
    <property type="entry name" value="Haem-bd"/>
</dbReference>
<dbReference type="InterPro" id="IPR038142">
    <property type="entry name" value="Cytochrome_P460_sp"/>
</dbReference>
<dbReference type="AlphaFoldDB" id="A0A6B9ZGL4"/>
<name>A0A6B9ZGL4_9BACT</name>
<dbReference type="KEGG" id="chih:GWR21_15135"/>
<dbReference type="InterPro" id="IPR032033">
    <property type="entry name" value="Cytochrome_P460"/>
</dbReference>
<dbReference type="CDD" id="cd20753">
    <property type="entry name" value="cyt_P460_Mc-like"/>
    <property type="match status" value="1"/>
</dbReference>
<proteinExistence type="predicted"/>
<dbReference type="Gene3D" id="3.50.70.20">
    <property type="entry name" value="Cytochrome P460"/>
    <property type="match status" value="1"/>
</dbReference>
<dbReference type="EMBL" id="CP048113">
    <property type="protein sequence ID" value="QHS60879.1"/>
    <property type="molecule type" value="Genomic_DNA"/>
</dbReference>
<sequence length="436" mass="48782">MRRSKKKLLIIGLFIAVLIAIQFVRPDISHPPVTGEIKAPAEVTKILQRSCYDCHSNQTQLRWFDQIAPASWLIAQHIREARETLNFSNWDSLSTGDQKANLFLSVNQIMFKEMPLGSYTTFHPDASVSDKDLLTLKTYVNSLAPVKISDTARVTVANKQFSQWTAGILPSTRQVQPVLNGITYINGYRNWQIVSISDRYDNGTMRVILGNDIAMKAIHEHTTNPWPNGTTFAKVAWEQLVDSNKIAGSGELKQVEFMIKDDQKFASSAGWGWARWKGNDLKPYGKTLTFSQECVNCHHPVKQEDYVFTQPLTDNERPEKITGLPKQQLITTLIDKNKHQHSVLYGNEIAVQHARSGAAGPYPAGAVLTLATWSQQDDARWFGALVPGHLQSVEVVKAGPAISYESYQGADWKKVSTAAPDRVSYITQLKAAVIFN</sequence>